<keyword evidence="2 4" id="KW-0560">Oxidoreductase</keyword>
<reference evidence="7 8" key="1">
    <citation type="journal article" date="2014" name="PLoS Genet.">
        <title>Phylogenetically driven sequencing of extremely halophilic archaea reveals strategies for static and dynamic osmo-response.</title>
        <authorList>
            <person name="Becker E.A."/>
            <person name="Seitzer P.M."/>
            <person name="Tritt A."/>
            <person name="Larsen D."/>
            <person name="Krusor M."/>
            <person name="Yao A.I."/>
            <person name="Wu D."/>
            <person name="Madern D."/>
            <person name="Eisen J.A."/>
            <person name="Darling A.E."/>
            <person name="Facciotti M.T."/>
        </authorList>
    </citation>
    <scope>NUCLEOTIDE SEQUENCE [LARGE SCALE GENOMIC DNA]</scope>
    <source>
        <strain evidence="7 8">JCM 14848</strain>
    </source>
</reference>
<dbReference type="eggNOG" id="arCOG01754">
    <property type="taxonomic scope" value="Archaea"/>
</dbReference>
<dbReference type="Gene3D" id="3.40.50.720">
    <property type="entry name" value="NAD(P)-binding Rossmann-like Domain"/>
    <property type="match status" value="2"/>
</dbReference>
<dbReference type="EMBL" id="AOIV01000038">
    <property type="protein sequence ID" value="ELZ27948.1"/>
    <property type="molecule type" value="Genomic_DNA"/>
</dbReference>
<evidence type="ECO:0000313" key="8">
    <source>
        <dbReference type="Proteomes" id="UP000011513"/>
    </source>
</evidence>
<sequence>MKVVVTDYDFPDLSIERELAEEAGIELEAAQVKSPDEVAVAAEGADALLVQYARVDETVFESTDLAVVGRYGIGVDSVDVDAATEHGVRVLNVPAYCIDEVSTHAFSLLLACVRNVARYDREIRDGAWDWTTGKPIHRFAGRTLGLAGFGKIPRAVTEKARAFDVDVVAYDPYVDAEEVEAHGAEKVDFEGLLERSDFVSVHAPLTDETEGMFDADAFDAMDESAILVNTSRGSVVDTDDLHDALAADRIGGAGIDVMPTEPPENRSLLELDNVVATPHVSWYSEESSQELRRTVTVDVLSVLQGEEPRNPVNHVGGN</sequence>
<dbReference type="InterPro" id="IPR036291">
    <property type="entry name" value="NAD(P)-bd_dom_sf"/>
</dbReference>
<dbReference type="OrthoDB" id="34275at2157"/>
<evidence type="ECO:0000259" key="5">
    <source>
        <dbReference type="Pfam" id="PF00389"/>
    </source>
</evidence>
<organism evidence="7 8">
    <name type="scientific">Halogeometricum pallidum JCM 14848</name>
    <dbReference type="NCBI Taxonomy" id="1227487"/>
    <lineage>
        <taxon>Archaea</taxon>
        <taxon>Methanobacteriati</taxon>
        <taxon>Methanobacteriota</taxon>
        <taxon>Stenosarchaea group</taxon>
        <taxon>Halobacteria</taxon>
        <taxon>Halobacteriales</taxon>
        <taxon>Haloferacaceae</taxon>
        <taxon>Halogeometricum</taxon>
    </lineage>
</organism>
<keyword evidence="3" id="KW-0520">NAD</keyword>
<dbReference type="InterPro" id="IPR043322">
    <property type="entry name" value="CtBP"/>
</dbReference>
<comment type="similarity">
    <text evidence="1 4">Belongs to the D-isomer specific 2-hydroxyacid dehydrogenase family.</text>
</comment>
<evidence type="ECO:0000313" key="7">
    <source>
        <dbReference type="EMBL" id="ELZ27948.1"/>
    </source>
</evidence>
<dbReference type="Pfam" id="PF02826">
    <property type="entry name" value="2-Hacid_dh_C"/>
    <property type="match status" value="1"/>
</dbReference>
<dbReference type="InParanoid" id="M0CZ89"/>
<dbReference type="InterPro" id="IPR006140">
    <property type="entry name" value="D-isomer_DH_NAD-bd"/>
</dbReference>
<dbReference type="Proteomes" id="UP000011513">
    <property type="component" value="Unassembled WGS sequence"/>
</dbReference>
<gene>
    <name evidence="7" type="ORF">C474_15644</name>
</gene>
<dbReference type="GO" id="GO:0003714">
    <property type="term" value="F:transcription corepressor activity"/>
    <property type="evidence" value="ECO:0007669"/>
    <property type="project" value="InterPro"/>
</dbReference>
<evidence type="ECO:0000259" key="6">
    <source>
        <dbReference type="Pfam" id="PF02826"/>
    </source>
</evidence>
<protein>
    <submittedName>
        <fullName evidence="7">D-isomer specific 2-hydroxyacid dehydrogenase protein</fullName>
    </submittedName>
</protein>
<dbReference type="InterPro" id="IPR029753">
    <property type="entry name" value="D-isomer_DH_CS"/>
</dbReference>
<comment type="caution">
    <text evidence="7">The sequence shown here is derived from an EMBL/GenBank/DDBJ whole genome shotgun (WGS) entry which is preliminary data.</text>
</comment>
<feature type="domain" description="D-isomer specific 2-hydroxyacid dehydrogenase NAD-binding" evidence="6">
    <location>
        <begin position="106"/>
        <end position="281"/>
    </location>
</feature>
<evidence type="ECO:0000256" key="2">
    <source>
        <dbReference type="ARBA" id="ARBA00023002"/>
    </source>
</evidence>
<dbReference type="GO" id="GO:0051287">
    <property type="term" value="F:NAD binding"/>
    <property type="evidence" value="ECO:0007669"/>
    <property type="project" value="InterPro"/>
</dbReference>
<dbReference type="SUPFAM" id="SSF51735">
    <property type="entry name" value="NAD(P)-binding Rossmann-fold domains"/>
    <property type="match status" value="1"/>
</dbReference>
<dbReference type="RefSeq" id="WP_008388404.1">
    <property type="nucleotide sequence ID" value="NZ_AOIV01000038.1"/>
</dbReference>
<evidence type="ECO:0000256" key="1">
    <source>
        <dbReference type="ARBA" id="ARBA00005854"/>
    </source>
</evidence>
<dbReference type="InterPro" id="IPR050418">
    <property type="entry name" value="D-iso_2-hydroxyacid_DH_PdxB"/>
</dbReference>
<evidence type="ECO:0000256" key="3">
    <source>
        <dbReference type="ARBA" id="ARBA00023027"/>
    </source>
</evidence>
<dbReference type="FunFam" id="3.40.50.720:FF:000203">
    <property type="entry name" value="D-3-phosphoglycerate dehydrogenase (SerA)"/>
    <property type="match status" value="1"/>
</dbReference>
<proteinExistence type="inferred from homology"/>
<name>M0CZ89_HALPD</name>
<feature type="domain" description="D-isomer specific 2-hydroxyacid dehydrogenase catalytic" evidence="5">
    <location>
        <begin position="16"/>
        <end position="313"/>
    </location>
</feature>
<dbReference type="Pfam" id="PF00389">
    <property type="entry name" value="2-Hacid_dh"/>
    <property type="match status" value="1"/>
</dbReference>
<dbReference type="PANTHER" id="PTHR43761:SF1">
    <property type="entry name" value="D-ISOMER SPECIFIC 2-HYDROXYACID DEHYDROGENASE CATALYTIC DOMAIN-CONTAINING PROTEIN-RELATED"/>
    <property type="match status" value="1"/>
</dbReference>
<dbReference type="PANTHER" id="PTHR43761">
    <property type="entry name" value="D-ISOMER SPECIFIC 2-HYDROXYACID DEHYDROGENASE FAMILY PROTEIN (AFU_ORTHOLOGUE AFUA_1G13630)"/>
    <property type="match status" value="1"/>
</dbReference>
<dbReference type="PROSITE" id="PS00670">
    <property type="entry name" value="D_2_HYDROXYACID_DH_2"/>
    <property type="match status" value="1"/>
</dbReference>
<evidence type="ECO:0000256" key="4">
    <source>
        <dbReference type="RuleBase" id="RU003719"/>
    </source>
</evidence>
<dbReference type="SUPFAM" id="SSF52283">
    <property type="entry name" value="Formate/glycerate dehydrogenase catalytic domain-like"/>
    <property type="match status" value="1"/>
</dbReference>
<keyword evidence="8" id="KW-1185">Reference proteome</keyword>
<dbReference type="PATRIC" id="fig|1227487.5.peg.3096"/>
<dbReference type="AlphaFoldDB" id="M0CZ89"/>
<accession>M0CZ89</accession>
<dbReference type="InterPro" id="IPR006139">
    <property type="entry name" value="D-isomer_2_OHA_DH_cat_dom"/>
</dbReference>
<dbReference type="GO" id="GO:0016616">
    <property type="term" value="F:oxidoreductase activity, acting on the CH-OH group of donors, NAD or NADP as acceptor"/>
    <property type="evidence" value="ECO:0007669"/>
    <property type="project" value="InterPro"/>
</dbReference>
<dbReference type="CDD" id="cd05299">
    <property type="entry name" value="CtBP_dh"/>
    <property type="match status" value="1"/>
</dbReference>